<protein>
    <submittedName>
        <fullName evidence="8">D-aspartate oxidase</fullName>
    </submittedName>
</protein>
<dbReference type="SUPFAM" id="SSF51971">
    <property type="entry name" value="Nucleotide-binding domain"/>
    <property type="match status" value="1"/>
</dbReference>
<evidence type="ECO:0000259" key="7">
    <source>
        <dbReference type="Pfam" id="PF01266"/>
    </source>
</evidence>
<evidence type="ECO:0000256" key="4">
    <source>
        <dbReference type="ARBA" id="ARBA00022827"/>
    </source>
</evidence>
<evidence type="ECO:0000256" key="6">
    <source>
        <dbReference type="PIRSR" id="PIRSR000189-1"/>
    </source>
</evidence>
<dbReference type="GO" id="GO:0071949">
    <property type="term" value="F:FAD binding"/>
    <property type="evidence" value="ECO:0007669"/>
    <property type="project" value="InterPro"/>
</dbReference>
<dbReference type="STRING" id="1314783.A0A165PMG5"/>
<dbReference type="Proteomes" id="UP000076727">
    <property type="component" value="Unassembled WGS sequence"/>
</dbReference>
<accession>A0A165PMG5</accession>
<keyword evidence="3" id="KW-0285">Flavoprotein</keyword>
<gene>
    <name evidence="8" type="ORF">DAEQUDRAFT_727964</name>
</gene>
<dbReference type="Gene3D" id="3.30.9.10">
    <property type="entry name" value="D-Amino Acid Oxidase, subunit A, domain 2"/>
    <property type="match status" value="1"/>
</dbReference>
<evidence type="ECO:0000256" key="1">
    <source>
        <dbReference type="ARBA" id="ARBA00001974"/>
    </source>
</evidence>
<dbReference type="GO" id="GO:0003884">
    <property type="term" value="F:D-amino-acid oxidase activity"/>
    <property type="evidence" value="ECO:0007669"/>
    <property type="project" value="InterPro"/>
</dbReference>
<evidence type="ECO:0000313" key="8">
    <source>
        <dbReference type="EMBL" id="KZT68390.1"/>
    </source>
</evidence>
<comment type="cofactor">
    <cofactor evidence="1 6">
        <name>FAD</name>
        <dbReference type="ChEBI" id="CHEBI:57692"/>
    </cofactor>
</comment>
<dbReference type="InterPro" id="IPR023209">
    <property type="entry name" value="DAO"/>
</dbReference>
<keyword evidence="9" id="KW-1185">Reference proteome</keyword>
<dbReference type="InterPro" id="IPR006076">
    <property type="entry name" value="FAD-dep_OxRdtase"/>
</dbReference>
<dbReference type="GO" id="GO:0019478">
    <property type="term" value="P:D-amino acid catabolic process"/>
    <property type="evidence" value="ECO:0007669"/>
    <property type="project" value="TreeGrafter"/>
</dbReference>
<name>A0A165PMG5_9APHY</name>
<proteinExistence type="inferred from homology"/>
<evidence type="ECO:0000256" key="2">
    <source>
        <dbReference type="ARBA" id="ARBA00006730"/>
    </source>
</evidence>
<feature type="binding site" evidence="6">
    <location>
        <position position="165"/>
    </location>
    <ligand>
        <name>FAD</name>
        <dbReference type="ChEBI" id="CHEBI:57692"/>
    </ligand>
</feature>
<dbReference type="AlphaFoldDB" id="A0A165PMG5"/>
<keyword evidence="4 6" id="KW-0274">FAD</keyword>
<organism evidence="8 9">
    <name type="scientific">Daedalea quercina L-15889</name>
    <dbReference type="NCBI Taxonomy" id="1314783"/>
    <lineage>
        <taxon>Eukaryota</taxon>
        <taxon>Fungi</taxon>
        <taxon>Dikarya</taxon>
        <taxon>Basidiomycota</taxon>
        <taxon>Agaricomycotina</taxon>
        <taxon>Agaricomycetes</taxon>
        <taxon>Polyporales</taxon>
        <taxon>Fomitopsis</taxon>
    </lineage>
</organism>
<feature type="binding site" evidence="6">
    <location>
        <position position="243"/>
    </location>
    <ligand>
        <name>D-dopa</name>
        <dbReference type="ChEBI" id="CHEBI:149689"/>
    </ligand>
</feature>
<feature type="binding site" evidence="6">
    <location>
        <position position="347"/>
    </location>
    <ligand>
        <name>D-dopa</name>
        <dbReference type="ChEBI" id="CHEBI:149689"/>
    </ligand>
</feature>
<dbReference type="EMBL" id="KV429067">
    <property type="protein sequence ID" value="KZT68390.1"/>
    <property type="molecule type" value="Genomic_DNA"/>
</dbReference>
<dbReference type="OrthoDB" id="2015447at2759"/>
<evidence type="ECO:0000256" key="3">
    <source>
        <dbReference type="ARBA" id="ARBA00022630"/>
    </source>
</evidence>
<reference evidence="8 9" key="1">
    <citation type="journal article" date="2016" name="Mol. Biol. Evol.">
        <title>Comparative Genomics of Early-Diverging Mushroom-Forming Fungi Provides Insights into the Origins of Lignocellulose Decay Capabilities.</title>
        <authorList>
            <person name="Nagy L.G."/>
            <person name="Riley R."/>
            <person name="Tritt A."/>
            <person name="Adam C."/>
            <person name="Daum C."/>
            <person name="Floudas D."/>
            <person name="Sun H."/>
            <person name="Yadav J.S."/>
            <person name="Pangilinan J."/>
            <person name="Larsson K.H."/>
            <person name="Matsuura K."/>
            <person name="Barry K."/>
            <person name="Labutti K."/>
            <person name="Kuo R."/>
            <person name="Ohm R.A."/>
            <person name="Bhattacharya S.S."/>
            <person name="Shirouzu T."/>
            <person name="Yoshinaga Y."/>
            <person name="Martin F.M."/>
            <person name="Grigoriev I.V."/>
            <person name="Hibbett D.S."/>
        </authorList>
    </citation>
    <scope>NUCLEOTIDE SEQUENCE [LARGE SCALE GENOMIC DNA]</scope>
    <source>
        <strain evidence="8 9">L-15889</strain>
    </source>
</reference>
<dbReference type="Pfam" id="PF01266">
    <property type="entry name" value="DAO"/>
    <property type="match status" value="1"/>
</dbReference>
<dbReference type="PANTHER" id="PTHR11530">
    <property type="entry name" value="D-AMINO ACID OXIDASE"/>
    <property type="match status" value="1"/>
</dbReference>
<dbReference type="PIRSF" id="PIRSF000189">
    <property type="entry name" value="D-aa_oxidase"/>
    <property type="match status" value="1"/>
</dbReference>
<comment type="similarity">
    <text evidence="2">Belongs to the DAMOX/DASOX family.</text>
</comment>
<dbReference type="PANTHER" id="PTHR11530:SF11">
    <property type="entry name" value="D-ASPARTATE OXIDASE"/>
    <property type="match status" value="1"/>
</dbReference>
<feature type="binding site" evidence="6">
    <location>
        <position position="314"/>
    </location>
    <ligand>
        <name>D-dopa</name>
        <dbReference type="ChEBI" id="CHEBI:149689"/>
    </ligand>
</feature>
<feature type="domain" description="FAD dependent oxidoreductase" evidence="7">
    <location>
        <begin position="9"/>
        <end position="361"/>
    </location>
</feature>
<sequence>MQQQLVKNAVVLGAGVTGLTTALKLQARGGYKVSIIASDLPTDYPRKAEYASPWAGAHHMLYTGRDARDKKIEAETFKAMWELSAPGGAAEHCFRRMRETEYYRNKVDLEVEWMPDLRPVAENALIPEAKSGYSYTTYSVDPALYINYLLSRFLSGGGIVVRGDVKHVSQVVEGGVDLFTRGTAAATRIDALVVCAGVGARSLGGVEDEAVYPSRGQVIILNTPWITEAVRLSDSTGAGAQTYVVPRRDGTVAIGSTKEANDWYPVARPGTTEDILRRCLVLCPELAPPDIRAKRAGTIEDLRPLIVEVGCGLRPGRKGGVRLEYEWIDADKSGRKIPLVYNYGHAGVGFEMSWGSASAVLDMLENAKA</sequence>
<dbReference type="SUPFAM" id="SSF54373">
    <property type="entry name" value="FAD-linked reductases, C-terminal domain"/>
    <property type="match status" value="1"/>
</dbReference>
<keyword evidence="5" id="KW-0560">Oxidoreductase</keyword>
<evidence type="ECO:0000313" key="9">
    <source>
        <dbReference type="Proteomes" id="UP000076727"/>
    </source>
</evidence>
<dbReference type="GO" id="GO:0005737">
    <property type="term" value="C:cytoplasm"/>
    <property type="evidence" value="ECO:0007669"/>
    <property type="project" value="TreeGrafter"/>
</dbReference>
<evidence type="ECO:0000256" key="5">
    <source>
        <dbReference type="ARBA" id="ARBA00023002"/>
    </source>
</evidence>
<dbReference type="Gene3D" id="3.40.50.720">
    <property type="entry name" value="NAD(P)-binding Rossmann-like Domain"/>
    <property type="match status" value="1"/>
</dbReference>